<protein>
    <submittedName>
        <fullName evidence="1">Uncharacterized protein</fullName>
    </submittedName>
</protein>
<sequence length="75" mass="8221">LTTPCRSNRERETRLSGGHPPPLGVATRPSRKPAKGHDNHGNTKENEPYRPIQGFDPVTWLRAPSVAAVPCPEIT</sequence>
<dbReference type="EMBL" id="JABSTQ010009560">
    <property type="protein sequence ID" value="KAG0428138.1"/>
    <property type="molecule type" value="Genomic_DNA"/>
</dbReference>
<feature type="non-terminal residue" evidence="1">
    <location>
        <position position="1"/>
    </location>
</feature>
<name>A0AC60Q392_IXOPE</name>
<gene>
    <name evidence="1" type="ORF">HPB47_024848</name>
</gene>
<dbReference type="Proteomes" id="UP000805193">
    <property type="component" value="Unassembled WGS sequence"/>
</dbReference>
<accession>A0AC60Q392</accession>
<evidence type="ECO:0000313" key="1">
    <source>
        <dbReference type="EMBL" id="KAG0428138.1"/>
    </source>
</evidence>
<proteinExistence type="predicted"/>
<organism evidence="1 2">
    <name type="scientific">Ixodes persulcatus</name>
    <name type="common">Taiga tick</name>
    <dbReference type="NCBI Taxonomy" id="34615"/>
    <lineage>
        <taxon>Eukaryota</taxon>
        <taxon>Metazoa</taxon>
        <taxon>Ecdysozoa</taxon>
        <taxon>Arthropoda</taxon>
        <taxon>Chelicerata</taxon>
        <taxon>Arachnida</taxon>
        <taxon>Acari</taxon>
        <taxon>Parasitiformes</taxon>
        <taxon>Ixodida</taxon>
        <taxon>Ixodoidea</taxon>
        <taxon>Ixodidae</taxon>
        <taxon>Ixodinae</taxon>
        <taxon>Ixodes</taxon>
    </lineage>
</organism>
<reference evidence="1 2" key="1">
    <citation type="journal article" date="2020" name="Cell">
        <title>Large-Scale Comparative Analyses of Tick Genomes Elucidate Their Genetic Diversity and Vector Capacities.</title>
        <authorList>
            <consortium name="Tick Genome and Microbiome Consortium (TIGMIC)"/>
            <person name="Jia N."/>
            <person name="Wang J."/>
            <person name="Shi W."/>
            <person name="Du L."/>
            <person name="Sun Y."/>
            <person name="Zhan W."/>
            <person name="Jiang J.F."/>
            <person name="Wang Q."/>
            <person name="Zhang B."/>
            <person name="Ji P."/>
            <person name="Bell-Sakyi L."/>
            <person name="Cui X.M."/>
            <person name="Yuan T.T."/>
            <person name="Jiang B.G."/>
            <person name="Yang W.F."/>
            <person name="Lam T.T."/>
            <person name="Chang Q.C."/>
            <person name="Ding S.J."/>
            <person name="Wang X.J."/>
            <person name="Zhu J.G."/>
            <person name="Ruan X.D."/>
            <person name="Zhao L."/>
            <person name="Wei J.T."/>
            <person name="Ye R.Z."/>
            <person name="Que T.C."/>
            <person name="Du C.H."/>
            <person name="Zhou Y.H."/>
            <person name="Cheng J.X."/>
            <person name="Dai P.F."/>
            <person name="Guo W.B."/>
            <person name="Han X.H."/>
            <person name="Huang E.J."/>
            <person name="Li L.F."/>
            <person name="Wei W."/>
            <person name="Gao Y.C."/>
            <person name="Liu J.Z."/>
            <person name="Shao H.Z."/>
            <person name="Wang X."/>
            <person name="Wang C.C."/>
            <person name="Yang T.C."/>
            <person name="Huo Q.B."/>
            <person name="Li W."/>
            <person name="Chen H.Y."/>
            <person name="Chen S.E."/>
            <person name="Zhou L.G."/>
            <person name="Ni X.B."/>
            <person name="Tian J.H."/>
            <person name="Sheng Y."/>
            <person name="Liu T."/>
            <person name="Pan Y.S."/>
            <person name="Xia L.Y."/>
            <person name="Li J."/>
            <person name="Zhao F."/>
            <person name="Cao W.C."/>
        </authorList>
    </citation>
    <scope>NUCLEOTIDE SEQUENCE [LARGE SCALE GENOMIC DNA]</scope>
    <source>
        <strain evidence="1">Iper-2018</strain>
    </source>
</reference>
<keyword evidence="2" id="KW-1185">Reference proteome</keyword>
<comment type="caution">
    <text evidence="1">The sequence shown here is derived from an EMBL/GenBank/DDBJ whole genome shotgun (WGS) entry which is preliminary data.</text>
</comment>
<evidence type="ECO:0000313" key="2">
    <source>
        <dbReference type="Proteomes" id="UP000805193"/>
    </source>
</evidence>